<evidence type="ECO:0000313" key="2">
    <source>
        <dbReference type="Proteomes" id="UP001497700"/>
    </source>
</evidence>
<dbReference type="EMBL" id="MU393534">
    <property type="protein sequence ID" value="KAI4862075.1"/>
    <property type="molecule type" value="Genomic_DNA"/>
</dbReference>
<dbReference type="Proteomes" id="UP001497700">
    <property type="component" value="Unassembled WGS sequence"/>
</dbReference>
<comment type="caution">
    <text evidence="1">The sequence shown here is derived from an EMBL/GenBank/DDBJ whole genome shotgun (WGS) entry which is preliminary data.</text>
</comment>
<reference evidence="1 2" key="1">
    <citation type="journal article" date="2022" name="New Phytol.">
        <title>Ecological generalism drives hyperdiversity of secondary metabolite gene clusters in xylarialean endophytes.</title>
        <authorList>
            <person name="Franco M.E.E."/>
            <person name="Wisecaver J.H."/>
            <person name="Arnold A.E."/>
            <person name="Ju Y.M."/>
            <person name="Slot J.C."/>
            <person name="Ahrendt S."/>
            <person name="Moore L.P."/>
            <person name="Eastman K.E."/>
            <person name="Scott K."/>
            <person name="Konkel Z."/>
            <person name="Mondo S.J."/>
            <person name="Kuo A."/>
            <person name="Hayes R.D."/>
            <person name="Haridas S."/>
            <person name="Andreopoulos B."/>
            <person name="Riley R."/>
            <person name="LaButti K."/>
            <person name="Pangilinan J."/>
            <person name="Lipzen A."/>
            <person name="Amirebrahimi M."/>
            <person name="Yan J."/>
            <person name="Adam C."/>
            <person name="Keymanesh K."/>
            <person name="Ng V."/>
            <person name="Louie K."/>
            <person name="Northen T."/>
            <person name="Drula E."/>
            <person name="Henrissat B."/>
            <person name="Hsieh H.M."/>
            <person name="Youens-Clark K."/>
            <person name="Lutzoni F."/>
            <person name="Miadlikowska J."/>
            <person name="Eastwood D.C."/>
            <person name="Hamelin R.C."/>
            <person name="Grigoriev I.V."/>
            <person name="U'Ren J.M."/>
        </authorList>
    </citation>
    <scope>NUCLEOTIDE SEQUENCE [LARGE SCALE GENOMIC DNA]</scope>
    <source>
        <strain evidence="1 2">CBS 119005</strain>
    </source>
</reference>
<accession>A0ACB9YRL4</accession>
<organism evidence="1 2">
    <name type="scientific">Hypoxylon rubiginosum</name>
    <dbReference type="NCBI Taxonomy" id="110542"/>
    <lineage>
        <taxon>Eukaryota</taxon>
        <taxon>Fungi</taxon>
        <taxon>Dikarya</taxon>
        <taxon>Ascomycota</taxon>
        <taxon>Pezizomycotina</taxon>
        <taxon>Sordariomycetes</taxon>
        <taxon>Xylariomycetidae</taxon>
        <taxon>Xylariales</taxon>
        <taxon>Hypoxylaceae</taxon>
        <taxon>Hypoxylon</taxon>
    </lineage>
</organism>
<keyword evidence="2" id="KW-1185">Reference proteome</keyword>
<evidence type="ECO:0000313" key="1">
    <source>
        <dbReference type="EMBL" id="KAI4862075.1"/>
    </source>
</evidence>
<proteinExistence type="predicted"/>
<gene>
    <name evidence="1" type="ORF">F4820DRAFT_431496</name>
</gene>
<protein>
    <submittedName>
        <fullName evidence="1">Histone acetylation protein-domain-containing protein</fullName>
    </submittedName>
</protein>
<name>A0ACB9YRL4_9PEZI</name>
<sequence length="601" mass="66324">MSGSMAALEGVRVADLNPLIAELAKVLPKDHKFTVHHLSTTPTATDHLCYPPASIPRPSGDTTTQSKERRPSKPLKTYCEKHFLTVSIGAGKEDTSDRQVLVLGLEIYIYSTSFSTIIFVSKADSTGYLNLLNLPKGTPSPIREVTTCFVAFLISNRSRPTKQLVVNLFARAQSQYLFPGSVKNNGKHVLDDRGLVKWWCRVLNTMFEGDDYSEIRKPWDGIHGYLVIPGLDDYETRASLPRTSLASTNWTLGDPLEIMSPYTKDSASFGRHIHLRSLIPTYPDDPKARFVEELEESTPHKVKLLRGWTSPKTLDQFWEMMAFRQECSSGRLTGFIWVVFEPQVTSKSPSPAISSAAVIPTPDTSFGVPRTNALTTLQPSQQEAASLVAPATSSTLVMRPKRRKRQSKKKGKKLSGRIIPRKPRFKTHYSVQFPKLVETPYYSWPENGRGQVVLNDNDYKRAVELLLHLEFGTLEQAIASTARWTKDVNMGKNWALEIVGQRAVLSPPTTSVDGSATNDLSAMVKRKRSVSEHASGGTTSSTPPVNTLSGGLIRKKAKLDTSSTADTSADNPGQDDSSVAESEPKVNVLEGGLVRKKPKAS</sequence>